<comment type="caution">
    <text evidence="3">The sequence shown here is derived from an EMBL/GenBank/DDBJ whole genome shotgun (WGS) entry which is preliminary data.</text>
</comment>
<keyword evidence="1" id="KW-0472">Membrane</keyword>
<dbReference type="Proteomes" id="UP000281738">
    <property type="component" value="Unassembled WGS sequence"/>
</dbReference>
<keyword evidence="1" id="KW-1133">Transmembrane helix</keyword>
<evidence type="ECO:0000313" key="4">
    <source>
        <dbReference type="Proteomes" id="UP000281738"/>
    </source>
</evidence>
<dbReference type="OrthoDB" id="5241668at2"/>
<keyword evidence="4" id="KW-1185">Reference proteome</keyword>
<dbReference type="AlphaFoldDB" id="A0A3N2CQ16"/>
<gene>
    <name evidence="3" type="ORF">EDD33_0442</name>
</gene>
<feature type="transmembrane region" description="Helical" evidence="1">
    <location>
        <begin position="25"/>
        <end position="46"/>
    </location>
</feature>
<dbReference type="Pfam" id="PF14258">
    <property type="entry name" value="DUF4350"/>
    <property type="match status" value="1"/>
</dbReference>
<dbReference type="EMBL" id="RKHO01000001">
    <property type="protein sequence ID" value="ROR89613.1"/>
    <property type="molecule type" value="Genomic_DNA"/>
</dbReference>
<feature type="transmembrane region" description="Helical" evidence="1">
    <location>
        <begin position="247"/>
        <end position="265"/>
    </location>
</feature>
<reference evidence="3 4" key="1">
    <citation type="submission" date="2018-11" db="EMBL/GenBank/DDBJ databases">
        <title>Sequencing the genomes of 1000 actinobacteria strains.</title>
        <authorList>
            <person name="Klenk H.-P."/>
        </authorList>
    </citation>
    <scope>NUCLEOTIDE SEQUENCE [LARGE SCALE GENOMIC DNA]</scope>
    <source>
        <strain evidence="3 4">DSM 12652</strain>
    </source>
</reference>
<organism evidence="3 4">
    <name type="scientific">Nocardioides aurantiacus</name>
    <dbReference type="NCBI Taxonomy" id="86796"/>
    <lineage>
        <taxon>Bacteria</taxon>
        <taxon>Bacillati</taxon>
        <taxon>Actinomycetota</taxon>
        <taxon>Actinomycetes</taxon>
        <taxon>Propionibacteriales</taxon>
        <taxon>Nocardioidaceae</taxon>
        <taxon>Nocardioides</taxon>
    </lineage>
</organism>
<keyword evidence="1" id="KW-0812">Transmembrane</keyword>
<dbReference type="RefSeq" id="WP_123388928.1">
    <property type="nucleotide sequence ID" value="NZ_RKHO01000001.1"/>
</dbReference>
<protein>
    <recommendedName>
        <fullName evidence="2">DUF4350 domain-containing protein</fullName>
    </recommendedName>
</protein>
<accession>A0A3N2CQ16</accession>
<name>A0A3N2CQ16_9ACTN</name>
<dbReference type="InterPro" id="IPR025646">
    <property type="entry name" value="DUF4350"/>
</dbReference>
<evidence type="ECO:0000256" key="1">
    <source>
        <dbReference type="SAM" id="Phobius"/>
    </source>
</evidence>
<feature type="domain" description="DUF4350" evidence="2">
    <location>
        <begin position="54"/>
        <end position="216"/>
    </location>
</feature>
<evidence type="ECO:0000259" key="2">
    <source>
        <dbReference type="Pfam" id="PF14258"/>
    </source>
</evidence>
<sequence>MTYAAATASLAPDGVDRPRRSRTPWLLGALVLLALVVVTALGRGGATSNAPLDPDNPGPAGARALAQVLERQGVEVAVVRGQEALLQRRVTVEDTVVVTTPEDLVPTTQRRLERHAASATALVYAGDAAAVAERLDVDTAPLRPGTRPARCGEPLADDLELDVRGGLGLDAPGCFGVDGAVALTRDGSRWGLAPGSVLADEHVTRAGAAALGLRLLGQGDRVVWYVPDLADAPVDEGSPLGALLPPALLPSLLLLGAATLALVLWRGRRFGPLATEPLPVVVRAAESTHSRGRLYRRAGDRAHAATALVTATRRRLHARLRLPPDAPLEALVAAVVGRTGRRSDEVAALLRPPSPTDDTQLVDLGQRLRDLEDEVHRA</sequence>
<evidence type="ECO:0000313" key="3">
    <source>
        <dbReference type="EMBL" id="ROR89613.1"/>
    </source>
</evidence>
<proteinExistence type="predicted"/>